<dbReference type="SUPFAM" id="SSF51306">
    <property type="entry name" value="LexA/Signal peptidase"/>
    <property type="match status" value="1"/>
</dbReference>
<protein>
    <recommendedName>
        <fullName evidence="4">Peptidase S24/S26A/S26B/S26C domain-containing protein</fullName>
    </recommendedName>
</protein>
<feature type="domain" description="Peptidase S24/S26A/S26B/S26C" evidence="4">
    <location>
        <begin position="149"/>
        <end position="231"/>
    </location>
</feature>
<dbReference type="PANTHER" id="PTHR40661">
    <property type="match status" value="1"/>
</dbReference>
<evidence type="ECO:0000313" key="5">
    <source>
        <dbReference type="EMBL" id="AOZ06728.1"/>
    </source>
</evidence>
<keyword evidence="6" id="KW-1185">Reference proteome</keyword>
<dbReference type="CDD" id="cd06529">
    <property type="entry name" value="S24_LexA-like"/>
    <property type="match status" value="1"/>
</dbReference>
<accession>A0ABM6F5G1</accession>
<proteinExistence type="predicted"/>
<evidence type="ECO:0000259" key="4">
    <source>
        <dbReference type="Pfam" id="PF00717"/>
    </source>
</evidence>
<keyword evidence="1" id="KW-0805">Transcription regulation</keyword>
<dbReference type="PANTHER" id="PTHR40661:SF3">
    <property type="entry name" value="FELS-1 PROPHAGE TRANSCRIPTIONAL REGULATOR"/>
    <property type="match status" value="1"/>
</dbReference>
<evidence type="ECO:0000256" key="1">
    <source>
        <dbReference type="ARBA" id="ARBA00023015"/>
    </source>
</evidence>
<dbReference type="Proteomes" id="UP000177515">
    <property type="component" value="Chromosome 1"/>
</dbReference>
<keyword evidence="3" id="KW-0804">Transcription</keyword>
<dbReference type="Gene3D" id="1.10.260.40">
    <property type="entry name" value="lambda repressor-like DNA-binding domains"/>
    <property type="match status" value="1"/>
</dbReference>
<sequence>MRTTTGLRLESLRTTPEQREHENAELLAATAIPLQDRLDEVFEECSAVDLLRKIGMSDSEFTRVAGGYTMPVDLAVKIQEATGISSVWLLLGKGPKKVAIRHNDDWNPLPIPQASIRKIPVLAMAQLGDNGHFCDMEYPVGHGDGYLQFFSSDPDAYGLRCVGDSMEPRIKDGEFVVAAPNHSVTNGDEVLVKSKDGRVMIKILGFARDGYTSFLSVNQKHGIVKIPNDDIEKLDFIEAIVKASAWVPD</sequence>
<dbReference type="InterPro" id="IPR039418">
    <property type="entry name" value="LexA-like"/>
</dbReference>
<evidence type="ECO:0000256" key="3">
    <source>
        <dbReference type="ARBA" id="ARBA00023163"/>
    </source>
</evidence>
<gene>
    <name evidence="5" type="ORF">BKK80_13565</name>
</gene>
<dbReference type="EMBL" id="CP017754">
    <property type="protein sequence ID" value="AOZ06728.1"/>
    <property type="molecule type" value="Genomic_DNA"/>
</dbReference>
<evidence type="ECO:0000313" key="6">
    <source>
        <dbReference type="Proteomes" id="UP000177515"/>
    </source>
</evidence>
<dbReference type="InterPro" id="IPR010982">
    <property type="entry name" value="Lambda_DNA-bd_dom_sf"/>
</dbReference>
<name>A0ABM6F5G1_9BURK</name>
<organism evidence="5 6">
    <name type="scientific">Cupriavidus malaysiensis</name>
    <dbReference type="NCBI Taxonomy" id="367825"/>
    <lineage>
        <taxon>Bacteria</taxon>
        <taxon>Pseudomonadati</taxon>
        <taxon>Pseudomonadota</taxon>
        <taxon>Betaproteobacteria</taxon>
        <taxon>Burkholderiales</taxon>
        <taxon>Burkholderiaceae</taxon>
        <taxon>Cupriavidus</taxon>
    </lineage>
</organism>
<keyword evidence="2" id="KW-0238">DNA-binding</keyword>
<reference evidence="5 6" key="1">
    <citation type="submission" date="2016-10" db="EMBL/GenBank/DDBJ databases">
        <title>Complete genome sequences of three Cupriavidus strains isolated from various Malaysian environments.</title>
        <authorList>
            <person name="Abdullah A.A.-A."/>
            <person name="Shafie N.A.H."/>
            <person name="Lau N.S."/>
        </authorList>
    </citation>
    <scope>NUCLEOTIDE SEQUENCE [LARGE SCALE GENOMIC DNA]</scope>
    <source>
        <strain evidence="5 6">USMAA1020</strain>
    </source>
</reference>
<dbReference type="Gene3D" id="2.10.109.10">
    <property type="entry name" value="Umud Fragment, subunit A"/>
    <property type="match status" value="1"/>
</dbReference>
<dbReference type="InterPro" id="IPR015927">
    <property type="entry name" value="Peptidase_S24_S26A/B/C"/>
</dbReference>
<evidence type="ECO:0000256" key="2">
    <source>
        <dbReference type="ARBA" id="ARBA00023125"/>
    </source>
</evidence>
<dbReference type="Pfam" id="PF00717">
    <property type="entry name" value="Peptidase_S24"/>
    <property type="match status" value="1"/>
</dbReference>
<dbReference type="InterPro" id="IPR036286">
    <property type="entry name" value="LexA/Signal_pep-like_sf"/>
</dbReference>